<evidence type="ECO:0000313" key="13">
    <source>
        <dbReference type="EMBL" id="WNO54075.1"/>
    </source>
</evidence>
<dbReference type="SUPFAM" id="SSF52317">
    <property type="entry name" value="Class I glutamine amidotransferase-like"/>
    <property type="match status" value="1"/>
</dbReference>
<dbReference type="InterPro" id="IPR003476">
    <property type="entry name" value="Glyco_hydro_42"/>
</dbReference>
<evidence type="ECO:0000256" key="8">
    <source>
        <dbReference type="PIRNR" id="PIRNR001084"/>
    </source>
</evidence>
<proteinExistence type="inferred from homology"/>
<feature type="chain" id="PRO_5045545001" description="Beta-galactosidase" evidence="9">
    <location>
        <begin position="24"/>
        <end position="697"/>
    </location>
</feature>
<dbReference type="InterPro" id="IPR013780">
    <property type="entry name" value="Glyco_hydro_b"/>
</dbReference>
<dbReference type="Gene3D" id="3.40.50.880">
    <property type="match status" value="1"/>
</dbReference>
<organism evidence="13 14">
    <name type="scientific">Stakelama saccharophila</name>
    <dbReference type="NCBI Taxonomy" id="3075605"/>
    <lineage>
        <taxon>Bacteria</taxon>
        <taxon>Pseudomonadati</taxon>
        <taxon>Pseudomonadota</taxon>
        <taxon>Alphaproteobacteria</taxon>
        <taxon>Sphingomonadales</taxon>
        <taxon>Sphingomonadaceae</taxon>
        <taxon>Stakelama</taxon>
    </lineage>
</organism>
<keyword evidence="5 8" id="KW-0378">Hydrolase</keyword>
<dbReference type="PANTHER" id="PTHR36447">
    <property type="entry name" value="BETA-GALACTOSIDASE GANA"/>
    <property type="match status" value="1"/>
</dbReference>
<comment type="catalytic activity">
    <reaction evidence="1 8">
        <text>Hydrolysis of terminal non-reducing beta-D-galactose residues in beta-D-galactosides.</text>
        <dbReference type="EC" id="3.2.1.23"/>
    </reaction>
</comment>
<protein>
    <recommendedName>
        <fullName evidence="3 8">Beta-galactosidase</fullName>
        <shortName evidence="8">Beta-gal</shortName>
        <ecNumber evidence="3 8">3.2.1.23</ecNumber>
    </recommendedName>
</protein>
<evidence type="ECO:0000256" key="6">
    <source>
        <dbReference type="ARBA" id="ARBA00022833"/>
    </source>
</evidence>
<dbReference type="InterPro" id="IPR013739">
    <property type="entry name" value="Beta_galactosidase_C"/>
</dbReference>
<evidence type="ECO:0000256" key="9">
    <source>
        <dbReference type="SAM" id="SignalP"/>
    </source>
</evidence>
<evidence type="ECO:0000259" key="12">
    <source>
        <dbReference type="Pfam" id="PF08533"/>
    </source>
</evidence>
<dbReference type="InterPro" id="IPR017853">
    <property type="entry name" value="GH"/>
</dbReference>
<comment type="similarity">
    <text evidence="2 8">Belongs to the glycosyl hydrolase 42 family.</text>
</comment>
<dbReference type="RefSeq" id="WP_313916183.1">
    <property type="nucleotide sequence ID" value="NZ_CP135076.1"/>
</dbReference>
<evidence type="ECO:0000256" key="4">
    <source>
        <dbReference type="ARBA" id="ARBA00022723"/>
    </source>
</evidence>
<reference evidence="13 14" key="1">
    <citation type="submission" date="2023-09" db="EMBL/GenBank/DDBJ databases">
        <authorList>
            <person name="Rey-Velasco X."/>
        </authorList>
    </citation>
    <scope>NUCLEOTIDE SEQUENCE [LARGE SCALE GENOMIC DNA]</scope>
    <source>
        <strain evidence="13 14">W311</strain>
    </source>
</reference>
<name>A0ABZ0B9V6_9SPHN</name>
<evidence type="ECO:0000256" key="7">
    <source>
        <dbReference type="ARBA" id="ARBA00023295"/>
    </source>
</evidence>
<dbReference type="Gene3D" id="2.60.40.1180">
    <property type="entry name" value="Golgi alpha-mannosidase II"/>
    <property type="match status" value="1"/>
</dbReference>
<evidence type="ECO:0000259" key="11">
    <source>
        <dbReference type="Pfam" id="PF08532"/>
    </source>
</evidence>
<dbReference type="Pfam" id="PF08533">
    <property type="entry name" value="Glyco_hydro_42C"/>
    <property type="match status" value="1"/>
</dbReference>
<dbReference type="CDD" id="cd03143">
    <property type="entry name" value="A4_beta-galactosidase_middle_domain"/>
    <property type="match status" value="1"/>
</dbReference>
<keyword evidence="4" id="KW-0479">Metal-binding</keyword>
<dbReference type="SUPFAM" id="SSF51445">
    <property type="entry name" value="(Trans)glycosidases"/>
    <property type="match status" value="1"/>
</dbReference>
<gene>
    <name evidence="13" type="ORF">RPR59_02105</name>
</gene>
<dbReference type="Proteomes" id="UP001302249">
    <property type="component" value="Chromosome"/>
</dbReference>
<evidence type="ECO:0000313" key="14">
    <source>
        <dbReference type="Proteomes" id="UP001302249"/>
    </source>
</evidence>
<dbReference type="Pfam" id="PF02449">
    <property type="entry name" value="Glyco_hydro_42"/>
    <property type="match status" value="1"/>
</dbReference>
<evidence type="ECO:0000256" key="1">
    <source>
        <dbReference type="ARBA" id="ARBA00001412"/>
    </source>
</evidence>
<dbReference type="EC" id="3.2.1.23" evidence="3 8"/>
<feature type="signal peptide" evidence="9">
    <location>
        <begin position="1"/>
        <end position="23"/>
    </location>
</feature>
<keyword evidence="6" id="KW-0862">Zinc</keyword>
<dbReference type="PIRSF" id="PIRSF001084">
    <property type="entry name" value="B-galactosidase"/>
    <property type="match status" value="1"/>
</dbReference>
<dbReference type="PANTHER" id="PTHR36447:SF2">
    <property type="entry name" value="BETA-GALACTOSIDASE YESZ"/>
    <property type="match status" value="1"/>
</dbReference>
<feature type="domain" description="Beta-galactosidase C-terminal" evidence="12">
    <location>
        <begin position="638"/>
        <end position="692"/>
    </location>
</feature>
<dbReference type="InterPro" id="IPR013529">
    <property type="entry name" value="Glyco_hydro_42_N"/>
</dbReference>
<accession>A0ABZ0B9V6</accession>
<keyword evidence="9" id="KW-0732">Signal</keyword>
<evidence type="ECO:0000259" key="10">
    <source>
        <dbReference type="Pfam" id="PF02449"/>
    </source>
</evidence>
<dbReference type="Gene3D" id="3.20.20.80">
    <property type="entry name" value="Glycosidases"/>
    <property type="match status" value="1"/>
</dbReference>
<sequence length="697" mass="78296">MRFWDSMIAAGMIGMAAIPAALAASDPEPMPARATRFADKPAIAFGTAWYPEQWPESRWNTDLEWMKKAGFNTVRIAEFAWSTMEPREGEFHFEWLDRAIAAASRHGMMVVLGTPTAAPPAWLTQKYPDVLRVDEDGRRATHGGRRHFSFASQRYRDFARRIATKMAERYGDNPDVVGWQIDNEIGPPSFGKEAVARWHAFLKDRYGTIDTLNQRWATEYWSQHYNDFDQIPLHATGQQNPALLLDFKHFTTATWTDYVMNQADAIRARADPRQFITTNTMFWNGGFDHFQLHRGLDIAAWDNYIQDADPDWVANGADHDLVRGYKQRNFWLMETQAGRVDWVPVNRALKPGQVREMGWQAIQHGADAILYWEFRPARNGQETYYGTVLGQDGTPAPIFDEIAKLGGEIHKATGALADTNPVYRMAMLFSYDSRWAIDLQRLHKDFDPIREFTDFYRPFRNGSQGVAVISPTADLSAYPLVVAPALNVMTQDEADHLADYVRAGGHLVLGPRSGMKDDTDALWPKRQPGPLQPLLGARVEQFYALDEPVKLTGDFGDGQASIWAEWLKPQAKDVRVLARYSDPGGWLDDKPAIVTRKVGKGSITYIGAWLDPAAMRAVADRLMDDADVRPLIPDTPDGVEIGERAGAGKRVLIAINHNDQRKPVAIPDAARRVTGTFRGGALEPHGVAVFQMDDAGE</sequence>
<dbReference type="EMBL" id="CP135076">
    <property type="protein sequence ID" value="WNO54075.1"/>
    <property type="molecule type" value="Genomic_DNA"/>
</dbReference>
<dbReference type="InterPro" id="IPR013738">
    <property type="entry name" value="Beta_galactosidase_Trimer"/>
</dbReference>
<dbReference type="InterPro" id="IPR029062">
    <property type="entry name" value="Class_I_gatase-like"/>
</dbReference>
<evidence type="ECO:0000256" key="5">
    <source>
        <dbReference type="ARBA" id="ARBA00022801"/>
    </source>
</evidence>
<keyword evidence="14" id="KW-1185">Reference proteome</keyword>
<keyword evidence="7 8" id="KW-0326">Glycosidase</keyword>
<evidence type="ECO:0000256" key="2">
    <source>
        <dbReference type="ARBA" id="ARBA00005940"/>
    </source>
</evidence>
<feature type="domain" description="Beta-galactosidase trimerisation" evidence="11">
    <location>
        <begin position="425"/>
        <end position="628"/>
    </location>
</feature>
<dbReference type="Pfam" id="PF08532">
    <property type="entry name" value="Glyco_hydro_42M"/>
    <property type="match status" value="1"/>
</dbReference>
<evidence type="ECO:0000256" key="3">
    <source>
        <dbReference type="ARBA" id="ARBA00012756"/>
    </source>
</evidence>
<feature type="domain" description="Glycoside hydrolase family 42 N-terminal" evidence="10">
    <location>
        <begin position="49"/>
        <end position="411"/>
    </location>
</feature>